<dbReference type="Proteomes" id="UP000218287">
    <property type="component" value="Chromosome"/>
</dbReference>
<name>A0A1Z4GMZ8_9CYAN</name>
<sequence length="300" mass="34081">MKIHKQQLLFLLGFRRLLVVGIIVAIAYCSICIFLFVQQPKFIFFPSRVIEKTPELFNLPYQEVWLPVKTSLGKVEKIHGWWIKANQPDAKVLLYLHGNGINIGANIAHTHRFYQLGFSVLLIDYRGYGRSQGDFPNEMRVYQDAATAWQYLTQQQQIPPQQIFIYGHSLGGAIAIDLAVKHPQAAGLIVESSFTSLYDMVSTRKWFAIFPINLILTQRFESIKKVSQLQMPVLFIHGTGDSTVPSLMSQKLYDAAPEPKQLILVPGAEHNDVAVVSGGKYLQWVQSFIQKVQLRNNSHI</sequence>
<dbReference type="InterPro" id="IPR022742">
    <property type="entry name" value="Hydrolase_4"/>
</dbReference>
<reference evidence="3 4" key="1">
    <citation type="submission" date="2017-06" db="EMBL/GenBank/DDBJ databases">
        <title>Genome sequencing of cyanobaciteial culture collection at National Institute for Environmental Studies (NIES).</title>
        <authorList>
            <person name="Hirose Y."/>
            <person name="Shimura Y."/>
            <person name="Fujisawa T."/>
            <person name="Nakamura Y."/>
            <person name="Kawachi M."/>
        </authorList>
    </citation>
    <scope>NUCLEOTIDE SEQUENCE [LARGE SCALE GENOMIC DNA]</scope>
    <source>
        <strain evidence="3 4">NIES-21</strain>
    </source>
</reference>
<accession>A0A1Z4GMZ8</accession>
<keyword evidence="1" id="KW-1133">Transmembrane helix</keyword>
<dbReference type="AlphaFoldDB" id="A0A1Z4GMZ8"/>
<dbReference type="OrthoDB" id="9776685at2"/>
<evidence type="ECO:0000313" key="3">
    <source>
        <dbReference type="EMBL" id="BAY18718.1"/>
    </source>
</evidence>
<gene>
    <name evidence="3" type="ORF">NIES21_45700</name>
</gene>
<keyword evidence="1" id="KW-0812">Transmembrane</keyword>
<organism evidence="3 4">
    <name type="scientific">Anabaenopsis circularis NIES-21</name>
    <dbReference type="NCBI Taxonomy" id="1085406"/>
    <lineage>
        <taxon>Bacteria</taxon>
        <taxon>Bacillati</taxon>
        <taxon>Cyanobacteriota</taxon>
        <taxon>Cyanophyceae</taxon>
        <taxon>Nostocales</taxon>
        <taxon>Nodulariaceae</taxon>
        <taxon>Anabaenopsis</taxon>
    </lineage>
</organism>
<dbReference type="Gene3D" id="3.40.50.1820">
    <property type="entry name" value="alpha/beta hydrolase"/>
    <property type="match status" value="1"/>
</dbReference>
<dbReference type="PANTHER" id="PTHR12277">
    <property type="entry name" value="ALPHA/BETA HYDROLASE DOMAIN-CONTAINING PROTEIN"/>
    <property type="match status" value="1"/>
</dbReference>
<proteinExistence type="predicted"/>
<dbReference type="InterPro" id="IPR000073">
    <property type="entry name" value="AB_hydrolase_1"/>
</dbReference>
<dbReference type="Pfam" id="PF12146">
    <property type="entry name" value="Hydrolase_4"/>
    <property type="match status" value="1"/>
</dbReference>
<evidence type="ECO:0000259" key="2">
    <source>
        <dbReference type="Pfam" id="PF12146"/>
    </source>
</evidence>
<dbReference type="SUPFAM" id="SSF53474">
    <property type="entry name" value="alpha/beta-Hydrolases"/>
    <property type="match status" value="1"/>
</dbReference>
<keyword evidence="1" id="KW-0472">Membrane</keyword>
<dbReference type="PRINTS" id="PR00111">
    <property type="entry name" value="ABHYDROLASE"/>
</dbReference>
<feature type="domain" description="Serine aminopeptidase S33" evidence="2">
    <location>
        <begin position="90"/>
        <end position="207"/>
    </location>
</feature>
<evidence type="ECO:0000256" key="1">
    <source>
        <dbReference type="SAM" id="Phobius"/>
    </source>
</evidence>
<feature type="transmembrane region" description="Helical" evidence="1">
    <location>
        <begin position="12"/>
        <end position="37"/>
    </location>
</feature>
<keyword evidence="4" id="KW-1185">Reference proteome</keyword>
<evidence type="ECO:0000313" key="4">
    <source>
        <dbReference type="Proteomes" id="UP000218287"/>
    </source>
</evidence>
<protein>
    <recommendedName>
        <fullName evidence="2">Serine aminopeptidase S33 domain-containing protein</fullName>
    </recommendedName>
</protein>
<dbReference type="PANTHER" id="PTHR12277:SF81">
    <property type="entry name" value="PROTEIN ABHD13"/>
    <property type="match status" value="1"/>
</dbReference>
<dbReference type="InterPro" id="IPR029058">
    <property type="entry name" value="AB_hydrolase_fold"/>
</dbReference>
<dbReference type="EMBL" id="AP018174">
    <property type="protein sequence ID" value="BAY18718.1"/>
    <property type="molecule type" value="Genomic_DNA"/>
</dbReference>